<dbReference type="EMBL" id="BMDW01000014">
    <property type="protein sequence ID" value="GGA52637.1"/>
    <property type="molecule type" value="Genomic_DNA"/>
</dbReference>
<protein>
    <recommendedName>
        <fullName evidence="7">Endolytic murein transglycosylase</fullName>
        <ecNumber evidence="7">4.2.2.29</ecNumber>
    </recommendedName>
    <alternativeName>
        <fullName evidence="7">Peptidoglycan lytic transglycosylase</fullName>
    </alternativeName>
    <alternativeName>
        <fullName evidence="7">Peptidoglycan polymerization terminase</fullName>
    </alternativeName>
</protein>
<sequence length="321" mass="34216">MRKLGCLGLILGLAVIAGAFFVVQMWGGRGPLAHPISVAIAPGSSLASASVQLEKAGAISSASNFRMFAKVFGSDAPIKAGEYRIPAHLSQADILKVLQGTKTIQRFVTIPEGWASVQVKDAIDKTTGLTGTISVPAEGSILPDSYAFQRGDTRAFIVKRMQSVMTRYLAKAWAKRQPGIAVTTPEQALILASIVEKETGKPSERAMVAAVYSNRLKQGMKLQADPTILYPHTAGRALGRRIPGPWVSEVNEYNTYAMVGLPKGPICNPGRASIDAVLDPAKTNALYFVADGSGGHVFADTLEQHNANVAKWRAYRAANGI</sequence>
<evidence type="ECO:0000256" key="1">
    <source>
        <dbReference type="ARBA" id="ARBA00022475"/>
    </source>
</evidence>
<comment type="similarity">
    <text evidence="7">Belongs to the transglycosylase MltG family.</text>
</comment>
<keyword evidence="7" id="KW-0997">Cell inner membrane</keyword>
<dbReference type="RefSeq" id="WP_188447729.1">
    <property type="nucleotide sequence ID" value="NZ_BMDW01000014.1"/>
</dbReference>
<keyword evidence="2 7" id="KW-0812">Transmembrane</keyword>
<dbReference type="PANTHER" id="PTHR30518:SF2">
    <property type="entry name" value="ENDOLYTIC MUREIN TRANSGLYCOSYLASE"/>
    <property type="match status" value="1"/>
</dbReference>
<keyword evidence="5 7" id="KW-0456">Lyase</keyword>
<comment type="caution">
    <text evidence="8">The sequence shown here is derived from an EMBL/GenBank/DDBJ whole genome shotgun (WGS) entry which is preliminary data.</text>
</comment>
<dbReference type="NCBIfam" id="TIGR00247">
    <property type="entry name" value="endolytic transglycosylase MltG"/>
    <property type="match status" value="1"/>
</dbReference>
<dbReference type="GO" id="GO:0016829">
    <property type="term" value="F:lyase activity"/>
    <property type="evidence" value="ECO:0007669"/>
    <property type="project" value="UniProtKB-KW"/>
</dbReference>
<keyword evidence="9" id="KW-1185">Reference proteome</keyword>
<accession>A0ABQ1GY04</accession>
<evidence type="ECO:0000256" key="2">
    <source>
        <dbReference type="ARBA" id="ARBA00022692"/>
    </source>
</evidence>
<dbReference type="HAMAP" id="MF_02065">
    <property type="entry name" value="MltG"/>
    <property type="match status" value="1"/>
</dbReference>
<gene>
    <name evidence="7" type="primary">mltG</name>
    <name evidence="8" type="ORF">GCM10011395_23710</name>
</gene>
<comment type="catalytic activity">
    <reaction evidence="7">
        <text>a peptidoglycan chain = a peptidoglycan chain with N-acetyl-1,6-anhydromuramyl-[peptide] at the reducing end + a peptidoglycan chain with N-acetylglucosamine at the non-reducing end.</text>
        <dbReference type="EC" id="4.2.2.29"/>
    </reaction>
</comment>
<dbReference type="InterPro" id="IPR003770">
    <property type="entry name" value="MLTG-like"/>
</dbReference>
<evidence type="ECO:0000313" key="8">
    <source>
        <dbReference type="EMBL" id="GGA52637.1"/>
    </source>
</evidence>
<evidence type="ECO:0000256" key="3">
    <source>
        <dbReference type="ARBA" id="ARBA00022989"/>
    </source>
</evidence>
<dbReference type="Pfam" id="PF02618">
    <property type="entry name" value="YceG"/>
    <property type="match status" value="1"/>
</dbReference>
<dbReference type="PANTHER" id="PTHR30518">
    <property type="entry name" value="ENDOLYTIC MUREIN TRANSGLYCOSYLASE"/>
    <property type="match status" value="1"/>
</dbReference>
<feature type="site" description="Important for catalytic activity" evidence="7">
    <location>
        <position position="198"/>
    </location>
</feature>
<name>A0ABQ1GY04_9SPHN</name>
<evidence type="ECO:0000256" key="5">
    <source>
        <dbReference type="ARBA" id="ARBA00023239"/>
    </source>
</evidence>
<keyword evidence="6 7" id="KW-0961">Cell wall biogenesis/degradation</keyword>
<dbReference type="EC" id="4.2.2.29" evidence="7"/>
<evidence type="ECO:0000256" key="4">
    <source>
        <dbReference type="ARBA" id="ARBA00023136"/>
    </source>
</evidence>
<keyword evidence="1 7" id="KW-1003">Cell membrane</keyword>
<keyword evidence="3 7" id="KW-1133">Transmembrane helix</keyword>
<proteinExistence type="inferred from homology"/>
<organism evidence="8 9">
    <name type="scientific">Sphingomonas psychrolutea</name>
    <dbReference type="NCBI Taxonomy" id="1259676"/>
    <lineage>
        <taxon>Bacteria</taxon>
        <taxon>Pseudomonadati</taxon>
        <taxon>Pseudomonadota</taxon>
        <taxon>Alphaproteobacteria</taxon>
        <taxon>Sphingomonadales</taxon>
        <taxon>Sphingomonadaceae</taxon>
        <taxon>Sphingomonas</taxon>
    </lineage>
</organism>
<dbReference type="CDD" id="cd08010">
    <property type="entry name" value="MltG_like"/>
    <property type="match status" value="1"/>
</dbReference>
<comment type="function">
    <text evidence="7">Functions as a peptidoglycan terminase that cleaves nascent peptidoglycan strands endolytically to terminate their elongation.</text>
</comment>
<dbReference type="Proteomes" id="UP000618591">
    <property type="component" value="Unassembled WGS sequence"/>
</dbReference>
<evidence type="ECO:0000313" key="9">
    <source>
        <dbReference type="Proteomes" id="UP000618591"/>
    </source>
</evidence>
<dbReference type="Gene3D" id="3.30.1490.480">
    <property type="entry name" value="Endolytic murein transglycosylase"/>
    <property type="match status" value="1"/>
</dbReference>
<keyword evidence="4 7" id="KW-0472">Membrane</keyword>
<evidence type="ECO:0000256" key="6">
    <source>
        <dbReference type="ARBA" id="ARBA00023316"/>
    </source>
</evidence>
<dbReference type="Gene3D" id="3.30.160.60">
    <property type="entry name" value="Classic Zinc Finger"/>
    <property type="match status" value="1"/>
</dbReference>
<evidence type="ECO:0000256" key="7">
    <source>
        <dbReference type="HAMAP-Rule" id="MF_02065"/>
    </source>
</evidence>
<reference evidence="9" key="1">
    <citation type="journal article" date="2019" name="Int. J. Syst. Evol. Microbiol.">
        <title>The Global Catalogue of Microorganisms (GCM) 10K type strain sequencing project: providing services to taxonomists for standard genome sequencing and annotation.</title>
        <authorList>
            <consortium name="The Broad Institute Genomics Platform"/>
            <consortium name="The Broad Institute Genome Sequencing Center for Infectious Disease"/>
            <person name="Wu L."/>
            <person name="Ma J."/>
        </authorList>
    </citation>
    <scope>NUCLEOTIDE SEQUENCE [LARGE SCALE GENOMIC DNA]</scope>
    <source>
        <strain evidence="9">CGMCC 1.10106</strain>
    </source>
</reference>